<keyword evidence="2" id="KW-0472">Membrane</keyword>
<dbReference type="AlphaFoldDB" id="E1WZV4"/>
<dbReference type="KEGG" id="bmx:BMS_3133"/>
<sequence length="804" mass="84244">MKKNFRFLNSKGFTLAEIMVATGMLAVISLGVMQLMSNMNRGQKEFEQNAEIRSILNNIEVSLQDTNTCNYSLVVNKYIDSGNTGFYKIDDIAAANINTYSQDVLVDRIINPNKSFFTVPADEGNILGLNLADDITVARMCNEDYTGGMSADELREYGCMIGNDKGRILIRRMWLGTDSGGNTSLFITFISGGLINVFTSDPSTDLQVYYNALRASDPEAAAKLSGSFGSPIVTKFIRISLSSVSADQVAPMNNMTAVSRITDPAGSLAEGDVTNCFTNLTDTIQAACENFGGNYHDIDGSCRALRIRSDNSSNDGEAGYDASFIPSIPTNAVSPGGPRSTAIATEGHVYVGPLNNTGAAESVGGNLWASGVGIIGSPSFNVEPDDGGDNQGELWTQSHIRVGSKASGTAGDHGNIYADGGLVLGTATTDPADNSGHIYSNGGIALGTTSGTALTGPHMKTSGGLSLGTANQSPDDGHAMISGGAKIGSLAAGAAMSDDDLAVTGGISVGASGSNPYSADPDDGSVYAQNSYYGAGSLHLGSQAVNPSAGAGHIRISGALNVGATQTQTDAGTAHIQGIAYSYGLDPLEDNINALTTIEWVKERIARTLAPTGSSAAQIAEDILSNAVKDTKSGIVAIQKDACENFYVKNNNQNYVAGSWKSGTKRCEFNNNARDCSIDGQCTNVYANNAVISDNYMRATGYIRAGSYVRADTYLVTGTYAQIGSYLNVGGNVTATGRVHSSNYVFATNYLQTNGYARAARFCINGTSGASCITKVKSNVCGNTQKVVSWQNGHVICINEARHY</sequence>
<keyword evidence="2" id="KW-1133">Transmembrane helix</keyword>
<accession>E1WZV4</accession>
<protein>
    <submittedName>
        <fullName evidence="3">Membrane protein</fullName>
    </submittedName>
</protein>
<dbReference type="EMBL" id="FQ312005">
    <property type="protein sequence ID" value="CBW27890.1"/>
    <property type="molecule type" value="Genomic_DNA"/>
</dbReference>
<evidence type="ECO:0000256" key="2">
    <source>
        <dbReference type="SAM" id="Phobius"/>
    </source>
</evidence>
<organism evidence="3 4">
    <name type="scientific">Halobacteriovorax marinus (strain ATCC BAA-682 / DSM 15412 / SJ)</name>
    <name type="common">Bacteriovorax marinus</name>
    <dbReference type="NCBI Taxonomy" id="862908"/>
    <lineage>
        <taxon>Bacteria</taxon>
        <taxon>Pseudomonadati</taxon>
        <taxon>Bdellovibrionota</taxon>
        <taxon>Bacteriovoracia</taxon>
        <taxon>Bacteriovoracales</taxon>
        <taxon>Halobacteriovoraceae</taxon>
        <taxon>Halobacteriovorax</taxon>
    </lineage>
</organism>
<dbReference type="eggNOG" id="COG2165">
    <property type="taxonomic scope" value="Bacteria"/>
</dbReference>
<feature type="region of interest" description="Disordered" evidence="1">
    <location>
        <begin position="455"/>
        <end position="480"/>
    </location>
</feature>
<evidence type="ECO:0000313" key="3">
    <source>
        <dbReference type="EMBL" id="CBW27890.1"/>
    </source>
</evidence>
<evidence type="ECO:0000313" key="4">
    <source>
        <dbReference type="Proteomes" id="UP000008963"/>
    </source>
</evidence>
<proteinExistence type="predicted"/>
<evidence type="ECO:0000256" key="1">
    <source>
        <dbReference type="SAM" id="MobiDB-lite"/>
    </source>
</evidence>
<reference evidence="4" key="1">
    <citation type="journal article" date="2013" name="ISME J.">
        <title>A small predatory core genome in the divergent marine Bacteriovorax marinus SJ and the terrestrial Bdellovibrio bacteriovorus.</title>
        <authorList>
            <person name="Crossman L.C."/>
            <person name="Chen H."/>
            <person name="Cerdeno-Tarraga A.M."/>
            <person name="Brooks K."/>
            <person name="Quail M.A."/>
            <person name="Pineiro S.A."/>
            <person name="Hobley L."/>
            <person name="Sockett R.E."/>
            <person name="Bentley S.D."/>
            <person name="Parkhill J."/>
            <person name="Williams H.N."/>
            <person name="Stine O.C."/>
        </authorList>
    </citation>
    <scope>NUCLEOTIDE SEQUENCE [LARGE SCALE GENOMIC DNA]</scope>
    <source>
        <strain evidence="4">ATCC BAA-682 / DSM 15412 / SJ</strain>
    </source>
</reference>
<dbReference type="Proteomes" id="UP000008963">
    <property type="component" value="Chromosome"/>
</dbReference>
<keyword evidence="2" id="KW-0812">Transmembrane</keyword>
<feature type="transmembrane region" description="Helical" evidence="2">
    <location>
        <begin position="12"/>
        <end position="36"/>
    </location>
</feature>
<gene>
    <name evidence="3" type="ordered locus">BMS_3133</name>
</gene>
<dbReference type="STRING" id="862908.BMS_3133"/>
<dbReference type="HOGENOM" id="CLU_350149_0_0_7"/>
<keyword evidence="4" id="KW-1185">Reference proteome</keyword>
<dbReference type="RefSeq" id="WP_014245660.1">
    <property type="nucleotide sequence ID" value="NC_016620.1"/>
</dbReference>
<name>E1WZV4_HALMS</name>
<dbReference type="PATRIC" id="fig|862908.3.peg.2996"/>